<dbReference type="Gene3D" id="1.25.40.10">
    <property type="entry name" value="Tetratricopeptide repeat domain"/>
    <property type="match status" value="1"/>
</dbReference>
<reference evidence="1" key="1">
    <citation type="submission" date="2021-02" db="EMBL/GenBank/DDBJ databases">
        <authorList>
            <person name="Nowell W R."/>
        </authorList>
    </citation>
    <scope>NUCLEOTIDE SEQUENCE</scope>
</reference>
<protein>
    <submittedName>
        <fullName evidence="1">Uncharacterized protein</fullName>
    </submittedName>
</protein>
<sequence>AIYVCVLNACSHSALVNQAQEIFHSIPSDQRTEQIYTTMVDSFSRVFLFDQAQKLIDEYEKYHSPSAPMYSKLINY</sequence>
<accession>A0A820TL83</accession>
<organism evidence="1 2">
    <name type="scientific">Adineta steineri</name>
    <dbReference type="NCBI Taxonomy" id="433720"/>
    <lineage>
        <taxon>Eukaryota</taxon>
        <taxon>Metazoa</taxon>
        <taxon>Spiralia</taxon>
        <taxon>Gnathifera</taxon>
        <taxon>Rotifera</taxon>
        <taxon>Eurotatoria</taxon>
        <taxon>Bdelloidea</taxon>
        <taxon>Adinetida</taxon>
        <taxon>Adinetidae</taxon>
        <taxon>Adineta</taxon>
    </lineage>
</organism>
<dbReference type="EMBL" id="CAJOAY010038135">
    <property type="protein sequence ID" value="CAF4468152.1"/>
    <property type="molecule type" value="Genomic_DNA"/>
</dbReference>
<dbReference type="InterPro" id="IPR011990">
    <property type="entry name" value="TPR-like_helical_dom_sf"/>
</dbReference>
<gene>
    <name evidence="1" type="ORF">OKA104_LOCUS55081</name>
</gene>
<comment type="caution">
    <text evidence="1">The sequence shown here is derived from an EMBL/GenBank/DDBJ whole genome shotgun (WGS) entry which is preliminary data.</text>
</comment>
<feature type="non-terminal residue" evidence="1">
    <location>
        <position position="1"/>
    </location>
</feature>
<proteinExistence type="predicted"/>
<evidence type="ECO:0000313" key="2">
    <source>
        <dbReference type="Proteomes" id="UP000663881"/>
    </source>
</evidence>
<dbReference type="AlphaFoldDB" id="A0A820TL83"/>
<evidence type="ECO:0000313" key="1">
    <source>
        <dbReference type="EMBL" id="CAF4468152.1"/>
    </source>
</evidence>
<dbReference type="Proteomes" id="UP000663881">
    <property type="component" value="Unassembled WGS sequence"/>
</dbReference>
<name>A0A820TL83_9BILA</name>